<evidence type="ECO:0000259" key="12">
    <source>
        <dbReference type="Pfam" id="PF12019"/>
    </source>
</evidence>
<feature type="domain" description="General secretion pathway GspH" evidence="12">
    <location>
        <begin position="44"/>
        <end position="140"/>
    </location>
</feature>
<proteinExistence type="inferred from homology"/>
<keyword evidence="4" id="KW-0488">Methylation</keyword>
<name>A0A7Z6QLM9_PSEFL</name>
<dbReference type="Pfam" id="PF07963">
    <property type="entry name" value="N_methyl"/>
    <property type="match status" value="1"/>
</dbReference>
<gene>
    <name evidence="13" type="primary">gspH</name>
    <name evidence="13" type="ORF">DL347_22500</name>
</gene>
<dbReference type="Proteomes" id="UP000255541">
    <property type="component" value="Unassembled WGS sequence"/>
</dbReference>
<organism evidence="13 14">
    <name type="scientific">Pseudomonas fluorescens</name>
    <dbReference type="NCBI Taxonomy" id="294"/>
    <lineage>
        <taxon>Bacteria</taxon>
        <taxon>Pseudomonadati</taxon>
        <taxon>Pseudomonadota</taxon>
        <taxon>Gammaproteobacteria</taxon>
        <taxon>Pseudomonadales</taxon>
        <taxon>Pseudomonadaceae</taxon>
        <taxon>Pseudomonas</taxon>
    </lineage>
</organism>
<evidence type="ECO:0000256" key="8">
    <source>
        <dbReference type="ARBA" id="ARBA00023136"/>
    </source>
</evidence>
<dbReference type="PRINTS" id="PR00885">
    <property type="entry name" value="BCTERIALGSPH"/>
</dbReference>
<keyword evidence="5" id="KW-0997">Cell inner membrane</keyword>
<accession>A0A7Z6QLM9</accession>
<evidence type="ECO:0000256" key="7">
    <source>
        <dbReference type="ARBA" id="ARBA00022989"/>
    </source>
</evidence>
<dbReference type="GO" id="GO:0015628">
    <property type="term" value="P:protein secretion by the type II secretion system"/>
    <property type="evidence" value="ECO:0007669"/>
    <property type="project" value="InterPro"/>
</dbReference>
<evidence type="ECO:0000313" key="14">
    <source>
        <dbReference type="Proteomes" id="UP000255541"/>
    </source>
</evidence>
<dbReference type="NCBIfam" id="TIGR01708">
    <property type="entry name" value="typeII_sec_gspH"/>
    <property type="match status" value="1"/>
</dbReference>
<dbReference type="GO" id="GO:0015627">
    <property type="term" value="C:type II protein secretion system complex"/>
    <property type="evidence" value="ECO:0007669"/>
    <property type="project" value="InterPro"/>
</dbReference>
<dbReference type="NCBIfam" id="TIGR02532">
    <property type="entry name" value="IV_pilin_GFxxxE"/>
    <property type="match status" value="1"/>
</dbReference>
<comment type="caution">
    <text evidence="13">The sequence shown here is derived from an EMBL/GenBank/DDBJ whole genome shotgun (WGS) entry which is preliminary data.</text>
</comment>
<evidence type="ECO:0000256" key="6">
    <source>
        <dbReference type="ARBA" id="ARBA00022692"/>
    </source>
</evidence>
<dbReference type="InterPro" id="IPR049875">
    <property type="entry name" value="TypeII_GspH"/>
</dbReference>
<evidence type="ECO:0000256" key="2">
    <source>
        <dbReference type="ARBA" id="ARBA00021549"/>
    </source>
</evidence>
<dbReference type="AlphaFoldDB" id="A0A7Z6QLM9"/>
<comment type="similarity">
    <text evidence="9">Belongs to the GSP H family.</text>
</comment>
<dbReference type="Gene3D" id="3.55.40.10">
    <property type="entry name" value="minor pseudopilin epsh domain"/>
    <property type="match status" value="1"/>
</dbReference>
<evidence type="ECO:0000256" key="11">
    <source>
        <dbReference type="SAM" id="Phobius"/>
    </source>
</evidence>
<evidence type="ECO:0000313" key="13">
    <source>
        <dbReference type="EMBL" id="RDS88938.1"/>
    </source>
</evidence>
<dbReference type="InterPro" id="IPR045584">
    <property type="entry name" value="Pilin-like"/>
</dbReference>
<protein>
    <recommendedName>
        <fullName evidence="2">Type II secretion system protein H</fullName>
    </recommendedName>
    <alternativeName>
        <fullName evidence="10">General secretion pathway protein H</fullName>
    </alternativeName>
</protein>
<evidence type="ECO:0000256" key="5">
    <source>
        <dbReference type="ARBA" id="ARBA00022519"/>
    </source>
</evidence>
<dbReference type="RefSeq" id="WP_115487996.1">
    <property type="nucleotide sequence ID" value="NZ_QRBA01000013.1"/>
</dbReference>
<evidence type="ECO:0000256" key="3">
    <source>
        <dbReference type="ARBA" id="ARBA00022475"/>
    </source>
</evidence>
<dbReference type="SUPFAM" id="SSF54523">
    <property type="entry name" value="Pili subunits"/>
    <property type="match status" value="1"/>
</dbReference>
<keyword evidence="8 11" id="KW-0472">Membrane</keyword>
<dbReference type="EMBL" id="QRBA01000013">
    <property type="protein sequence ID" value="RDS88938.1"/>
    <property type="molecule type" value="Genomic_DNA"/>
</dbReference>
<keyword evidence="6 11" id="KW-0812">Transmembrane</keyword>
<keyword evidence="7 11" id="KW-1133">Transmembrane helix</keyword>
<evidence type="ECO:0000256" key="1">
    <source>
        <dbReference type="ARBA" id="ARBA00004377"/>
    </source>
</evidence>
<dbReference type="Pfam" id="PF12019">
    <property type="entry name" value="GspH"/>
    <property type="match status" value="1"/>
</dbReference>
<reference evidence="13 14" key="1">
    <citation type="submission" date="2018-07" db="EMBL/GenBank/DDBJ databases">
        <title>Draft Genome Sequence of Pseudomonas fluorescens AHK-1 associated with canker disease of kiwifruit.</title>
        <authorList>
            <person name="Wu Z."/>
        </authorList>
    </citation>
    <scope>NUCLEOTIDE SEQUENCE [LARGE SCALE GENOMIC DNA]</scope>
    <source>
        <strain evidence="13 14">AHK-1</strain>
    </source>
</reference>
<dbReference type="InterPro" id="IPR022346">
    <property type="entry name" value="T2SS_GspH"/>
</dbReference>
<sequence>MTKANQQGFTLIELMVVLVIIGIASAAISLSVKPDPLQLLRKDANRVVQMLQIAQAEARADGRPITWRADTKGFRFSRRHESGQGWDHFMSDSQLRPRAWETPSMSVRVTPRQPVVLNAEWFASPLQLQLSDGQHRLDIQRTATGQIRVANAP</sequence>
<feature type="transmembrane region" description="Helical" evidence="11">
    <location>
        <begin position="12"/>
        <end position="32"/>
    </location>
</feature>
<dbReference type="GO" id="GO:0005886">
    <property type="term" value="C:plasma membrane"/>
    <property type="evidence" value="ECO:0007669"/>
    <property type="project" value="UniProtKB-SubCell"/>
</dbReference>
<evidence type="ECO:0000256" key="9">
    <source>
        <dbReference type="ARBA" id="ARBA00025772"/>
    </source>
</evidence>
<evidence type="ECO:0000256" key="4">
    <source>
        <dbReference type="ARBA" id="ARBA00022481"/>
    </source>
</evidence>
<comment type="subcellular location">
    <subcellularLocation>
        <location evidence="1">Cell inner membrane</location>
        <topology evidence="1">Single-pass membrane protein</topology>
    </subcellularLocation>
</comment>
<keyword evidence="3" id="KW-1003">Cell membrane</keyword>
<dbReference type="PROSITE" id="PS00409">
    <property type="entry name" value="PROKAR_NTER_METHYL"/>
    <property type="match status" value="1"/>
</dbReference>
<evidence type="ECO:0000256" key="10">
    <source>
        <dbReference type="ARBA" id="ARBA00030775"/>
    </source>
</evidence>
<dbReference type="InterPro" id="IPR002416">
    <property type="entry name" value="T2SS_protein-GspH"/>
</dbReference>
<dbReference type="InterPro" id="IPR012902">
    <property type="entry name" value="N_methyl_site"/>
</dbReference>